<accession>A0A427A623</accession>
<gene>
    <name evidence="1" type="ORF">B296_00035340</name>
</gene>
<evidence type="ECO:0000313" key="2">
    <source>
        <dbReference type="Proteomes" id="UP000287651"/>
    </source>
</evidence>
<proteinExistence type="predicted"/>
<comment type="caution">
    <text evidence="1">The sequence shown here is derived from an EMBL/GenBank/DDBJ whole genome shotgun (WGS) entry which is preliminary data.</text>
</comment>
<sequence length="139" mass="15507">MQPKSGKFSTYLVGSILAVKDRREKRRPNMSFWSWLASRMYSMLALFPLSPVAVPGGAAGDGLMSTAEEPLKNCIALRSPLPGSESPVVSSDKQMVDRDRLGQYKRIELGSDQGFRFASEIQFRSVCRINHIANTIRIQ</sequence>
<reference evidence="1 2" key="1">
    <citation type="journal article" date="2014" name="Agronomy (Basel)">
        <title>A Draft Genome Sequence for Ensete ventricosum, the Drought-Tolerant Tree Against Hunger.</title>
        <authorList>
            <person name="Harrison J."/>
            <person name="Moore K.A."/>
            <person name="Paszkiewicz K."/>
            <person name="Jones T."/>
            <person name="Grant M."/>
            <person name="Ambacheew D."/>
            <person name="Muzemil S."/>
            <person name="Studholme D.J."/>
        </authorList>
    </citation>
    <scope>NUCLEOTIDE SEQUENCE [LARGE SCALE GENOMIC DNA]</scope>
</reference>
<organism evidence="1 2">
    <name type="scientific">Ensete ventricosum</name>
    <name type="common">Abyssinian banana</name>
    <name type="synonym">Musa ensete</name>
    <dbReference type="NCBI Taxonomy" id="4639"/>
    <lineage>
        <taxon>Eukaryota</taxon>
        <taxon>Viridiplantae</taxon>
        <taxon>Streptophyta</taxon>
        <taxon>Embryophyta</taxon>
        <taxon>Tracheophyta</taxon>
        <taxon>Spermatophyta</taxon>
        <taxon>Magnoliopsida</taxon>
        <taxon>Liliopsida</taxon>
        <taxon>Zingiberales</taxon>
        <taxon>Musaceae</taxon>
        <taxon>Ensete</taxon>
    </lineage>
</organism>
<dbReference type="AlphaFoldDB" id="A0A427A623"/>
<name>A0A427A623_ENSVE</name>
<dbReference type="EMBL" id="AMZH03003649">
    <property type="protein sequence ID" value="RRT71634.1"/>
    <property type="molecule type" value="Genomic_DNA"/>
</dbReference>
<evidence type="ECO:0000313" key="1">
    <source>
        <dbReference type="EMBL" id="RRT71634.1"/>
    </source>
</evidence>
<protein>
    <submittedName>
        <fullName evidence="1">Uncharacterized protein</fullName>
    </submittedName>
</protein>
<dbReference type="Proteomes" id="UP000287651">
    <property type="component" value="Unassembled WGS sequence"/>
</dbReference>